<accession>A0A660KWP0</accession>
<comment type="caution">
    <text evidence="2">The sequence shown here is derived from an EMBL/GenBank/DDBJ whole genome shotgun (WGS) entry which is preliminary data.</text>
</comment>
<dbReference type="AlphaFoldDB" id="A0A660KWP0"/>
<dbReference type="EMBL" id="RBIL01000003">
    <property type="protein sequence ID" value="RKQ84872.1"/>
    <property type="molecule type" value="Genomic_DNA"/>
</dbReference>
<dbReference type="Proteomes" id="UP000278962">
    <property type="component" value="Unassembled WGS sequence"/>
</dbReference>
<gene>
    <name evidence="2" type="ORF">C8N24_6502</name>
</gene>
<dbReference type="OrthoDB" id="1522627at2"/>
<evidence type="ECO:0000256" key="1">
    <source>
        <dbReference type="SAM" id="SignalP"/>
    </source>
</evidence>
<sequence length="272" mass="30105">MARWLPLFVVALTFACASPASADEQVASGGAVTATFSFDVDDETGYSDLRLTISRGGAMLYDAPVSAENCEEPGCRPGNFEDDSVAVADLDGDSEPEVVLSLYWGGAHCCTIVQVFSFDGGSYRVAERNLGNPGFRLDDVDDDGTTEAVTNDDRFAYRYTAYAFSILPVQVLAWDGRRWHDDTSTHMDLVRSDLRRTWRLLKSARRHDYETRGAAAAWAANRYRLGKRRGTLRSLRRMARAGKLEGFPPRSPSTFVAELDRFLVRSGYTGRG</sequence>
<organism evidence="2 3">
    <name type="scientific">Solirubrobacter pauli</name>
    <dbReference type="NCBI Taxonomy" id="166793"/>
    <lineage>
        <taxon>Bacteria</taxon>
        <taxon>Bacillati</taxon>
        <taxon>Actinomycetota</taxon>
        <taxon>Thermoleophilia</taxon>
        <taxon>Solirubrobacterales</taxon>
        <taxon>Solirubrobacteraceae</taxon>
        <taxon>Solirubrobacter</taxon>
    </lineage>
</organism>
<protein>
    <recommendedName>
        <fullName evidence="4">VCBS repeat protein</fullName>
    </recommendedName>
</protein>
<name>A0A660KWP0_9ACTN</name>
<evidence type="ECO:0000313" key="2">
    <source>
        <dbReference type="EMBL" id="RKQ84872.1"/>
    </source>
</evidence>
<feature type="signal peptide" evidence="1">
    <location>
        <begin position="1"/>
        <end position="22"/>
    </location>
</feature>
<keyword evidence="3" id="KW-1185">Reference proteome</keyword>
<dbReference type="PROSITE" id="PS51257">
    <property type="entry name" value="PROKAR_LIPOPROTEIN"/>
    <property type="match status" value="1"/>
</dbReference>
<evidence type="ECO:0000313" key="3">
    <source>
        <dbReference type="Proteomes" id="UP000278962"/>
    </source>
</evidence>
<feature type="chain" id="PRO_5025016076" description="VCBS repeat protein" evidence="1">
    <location>
        <begin position="23"/>
        <end position="272"/>
    </location>
</feature>
<dbReference type="RefSeq" id="WP_121258333.1">
    <property type="nucleotide sequence ID" value="NZ_RBIL01000003.1"/>
</dbReference>
<dbReference type="SUPFAM" id="SSF69318">
    <property type="entry name" value="Integrin alpha N-terminal domain"/>
    <property type="match status" value="1"/>
</dbReference>
<evidence type="ECO:0008006" key="4">
    <source>
        <dbReference type="Google" id="ProtNLM"/>
    </source>
</evidence>
<proteinExistence type="predicted"/>
<reference evidence="2 3" key="1">
    <citation type="submission" date="2018-10" db="EMBL/GenBank/DDBJ databases">
        <title>Genomic Encyclopedia of Archaeal and Bacterial Type Strains, Phase II (KMG-II): from individual species to whole genera.</title>
        <authorList>
            <person name="Goeker M."/>
        </authorList>
    </citation>
    <scope>NUCLEOTIDE SEQUENCE [LARGE SCALE GENOMIC DNA]</scope>
    <source>
        <strain evidence="2 3">DSM 14954</strain>
    </source>
</reference>
<keyword evidence="1" id="KW-0732">Signal</keyword>
<dbReference type="InterPro" id="IPR028994">
    <property type="entry name" value="Integrin_alpha_N"/>
</dbReference>